<dbReference type="GO" id="GO:0016052">
    <property type="term" value="P:carbohydrate catabolic process"/>
    <property type="evidence" value="ECO:0007669"/>
    <property type="project" value="InterPro"/>
</dbReference>
<protein>
    <recommendedName>
        <fullName evidence="1">Carbohydrate-binding domain-containing protein</fullName>
    </recommendedName>
</protein>
<feature type="domain" description="Carbohydrate-binding" evidence="1">
    <location>
        <begin position="54"/>
        <end position="213"/>
    </location>
</feature>
<dbReference type="EMBL" id="FR872624">
    <property type="protein sequence ID" value="CCB90616.1"/>
    <property type="molecule type" value="Genomic_DNA"/>
</dbReference>
<dbReference type="GO" id="GO:0030246">
    <property type="term" value="F:carbohydrate binding"/>
    <property type="evidence" value="ECO:0007669"/>
    <property type="project" value="InterPro"/>
</dbReference>
<dbReference type="CDD" id="cd00241">
    <property type="entry name" value="DOMON_like"/>
    <property type="match status" value="1"/>
</dbReference>
<name>F8LAV4_9BACT</name>
<dbReference type="AlphaFoldDB" id="F8LAV4"/>
<dbReference type="InterPro" id="IPR010502">
    <property type="entry name" value="Carb-bd_dom_fam9"/>
</dbReference>
<dbReference type="Pfam" id="PF06452">
    <property type="entry name" value="CBM9_1"/>
    <property type="match status" value="1"/>
</dbReference>
<evidence type="ECO:0000313" key="2">
    <source>
        <dbReference type="EMBL" id="CCB90616.1"/>
    </source>
</evidence>
<dbReference type="GO" id="GO:0004553">
    <property type="term" value="F:hydrolase activity, hydrolyzing O-glycosyl compounds"/>
    <property type="evidence" value="ECO:0007669"/>
    <property type="project" value="InterPro"/>
</dbReference>
<dbReference type="Gene3D" id="2.60.40.1190">
    <property type="match status" value="1"/>
</dbReference>
<reference evidence="2" key="1">
    <citation type="submission" date="2011-05" db="EMBL/GenBank/DDBJ databases">
        <title>Unity in variety -- the pan-genome of the Chlamydiae.</title>
        <authorList>
            <person name="Collingro A."/>
            <person name="Tischler P."/>
            <person name="Weinmaier T."/>
            <person name="Penz T."/>
            <person name="Heinz E."/>
            <person name="Brunham R.C."/>
            <person name="Read T.D."/>
            <person name="Bavoil P.M."/>
            <person name="Sachse K."/>
            <person name="Kahane S."/>
            <person name="Friedman M.G."/>
            <person name="Rattei T."/>
            <person name="Myers G.S.A."/>
            <person name="Horn M."/>
        </authorList>
    </citation>
    <scope>NUCLEOTIDE SEQUENCE</scope>
    <source>
        <strain evidence="2">2032/99</strain>
    </source>
</reference>
<dbReference type="SUPFAM" id="SSF49344">
    <property type="entry name" value="CBD9-like"/>
    <property type="match status" value="1"/>
</dbReference>
<gene>
    <name evidence="2" type="ORF">WCH_BN09610</name>
</gene>
<sequence length="215" mass="25027">MHELSPVTPINFFQLSADLLYLSEENGLYSLDGKNRRRYLLPDTSVLCGEENFAEASMGWCEKGLAFYFKVDHPFERSYYPDVYRGDSVEVFIDTRDVKTSGYNTRFCHHFFFLPEPLEGIQAGEMTHFRTEDRHELCDAELLKVKAKKTSKGYDLQGWIPSGCLVGYDPGQFQRIGLTYRINRNAFVSQHFSVTSDDYRLEEQPSLWSQMRLVR</sequence>
<evidence type="ECO:0000259" key="1">
    <source>
        <dbReference type="Pfam" id="PF06452"/>
    </source>
</evidence>
<accession>F8LAV4</accession>
<proteinExistence type="predicted"/>
<organism evidence="2">
    <name type="scientific">Waddlia chondrophila 2032/99</name>
    <dbReference type="NCBI Taxonomy" id="765953"/>
    <lineage>
        <taxon>Bacteria</taxon>
        <taxon>Pseudomonadati</taxon>
        <taxon>Chlamydiota</taxon>
        <taxon>Chlamydiia</taxon>
        <taxon>Parachlamydiales</taxon>
        <taxon>Waddliaceae</taxon>
        <taxon>Waddlia</taxon>
    </lineage>
</organism>